<dbReference type="PANTHER" id="PTHR37351">
    <property type="entry name" value="C-X-C MOTIF CHEMOKINE 17"/>
    <property type="match status" value="1"/>
</dbReference>
<reference evidence="2 3" key="1">
    <citation type="submission" date="2013-11" db="EMBL/GenBank/DDBJ databases">
        <title>The Damaraland mole rat (Fukomys damarensis) genome and evolution of African mole rats.</title>
        <authorList>
            <person name="Gladyshev V.N."/>
            <person name="Fang X."/>
        </authorList>
    </citation>
    <scope>NUCLEOTIDE SEQUENCE [LARGE SCALE GENOMIC DNA]</scope>
    <source>
        <tissue evidence="2">Liver</tissue>
    </source>
</reference>
<name>A0A091EE70_FUKDA</name>
<dbReference type="AlphaFoldDB" id="A0A091EE70"/>
<feature type="signal peptide" evidence="1">
    <location>
        <begin position="1"/>
        <end position="22"/>
    </location>
</feature>
<proteinExistence type="predicted"/>
<dbReference type="GO" id="GO:0048246">
    <property type="term" value="P:macrophage chemotaxis"/>
    <property type="evidence" value="ECO:0007669"/>
    <property type="project" value="TreeGrafter"/>
</dbReference>
<evidence type="ECO:0000256" key="1">
    <source>
        <dbReference type="SAM" id="SignalP"/>
    </source>
</evidence>
<dbReference type="STRING" id="885580.ENSFDAP00000000392"/>
<accession>A0A091EE70</accession>
<organism evidence="2 3">
    <name type="scientific">Fukomys damarensis</name>
    <name type="common">Damaraland mole rat</name>
    <name type="synonym">Cryptomys damarensis</name>
    <dbReference type="NCBI Taxonomy" id="885580"/>
    <lineage>
        <taxon>Eukaryota</taxon>
        <taxon>Metazoa</taxon>
        <taxon>Chordata</taxon>
        <taxon>Craniata</taxon>
        <taxon>Vertebrata</taxon>
        <taxon>Euteleostomi</taxon>
        <taxon>Mammalia</taxon>
        <taxon>Eutheria</taxon>
        <taxon>Euarchontoglires</taxon>
        <taxon>Glires</taxon>
        <taxon>Rodentia</taxon>
        <taxon>Hystricomorpha</taxon>
        <taxon>Bathyergidae</taxon>
        <taxon>Fukomys</taxon>
    </lineage>
</organism>
<protein>
    <submittedName>
        <fullName evidence="2">VEGF co-regulated chemokine 1</fullName>
    </submittedName>
</protein>
<dbReference type="PANTHER" id="PTHR37351:SF1">
    <property type="entry name" value="C-X-C MOTIF CHEMOKINE 17"/>
    <property type="match status" value="1"/>
</dbReference>
<dbReference type="GO" id="GO:0010575">
    <property type="term" value="P:positive regulation of vascular endothelial growth factor production"/>
    <property type="evidence" value="ECO:0007669"/>
    <property type="project" value="TreeGrafter"/>
</dbReference>
<evidence type="ECO:0000313" key="3">
    <source>
        <dbReference type="Proteomes" id="UP000028990"/>
    </source>
</evidence>
<dbReference type="eggNOG" id="ENOG502TDC2">
    <property type="taxonomic scope" value="Eukaryota"/>
</dbReference>
<dbReference type="GO" id="GO:0090026">
    <property type="term" value="P:positive regulation of monocyte chemotaxis"/>
    <property type="evidence" value="ECO:0007669"/>
    <property type="project" value="TreeGrafter"/>
</dbReference>
<keyword evidence="1" id="KW-0732">Signal</keyword>
<dbReference type="Proteomes" id="UP000028990">
    <property type="component" value="Unassembled WGS sequence"/>
</dbReference>
<dbReference type="GO" id="GO:0005615">
    <property type="term" value="C:extracellular space"/>
    <property type="evidence" value="ECO:0007669"/>
    <property type="project" value="TreeGrafter"/>
</dbReference>
<sequence>MKVTISFLFLLLPLILMSMVSSSPNTGVARDHRDRRQASGRWLQEGGQECECKDWFLRVPRRKLMTVPRLPKKQCPCDHLKVNVKKIRHRRHQKKPNKHLQACREFLKQCQLRSLALPL</sequence>
<dbReference type="Pfam" id="PF15211">
    <property type="entry name" value="CXCL17"/>
    <property type="match status" value="1"/>
</dbReference>
<dbReference type="EMBL" id="KN122065">
    <property type="protein sequence ID" value="KFO33646.1"/>
    <property type="molecule type" value="Genomic_DNA"/>
</dbReference>
<dbReference type="InterPro" id="IPR029183">
    <property type="entry name" value="CXCL17"/>
</dbReference>
<dbReference type="OrthoDB" id="9833421at2759"/>
<gene>
    <name evidence="2" type="ORF">H920_04992</name>
</gene>
<evidence type="ECO:0000313" key="2">
    <source>
        <dbReference type="EMBL" id="KFO33646.1"/>
    </source>
</evidence>
<dbReference type="OMA" id="CPCDHLK"/>
<feature type="chain" id="PRO_5001872717" evidence="1">
    <location>
        <begin position="23"/>
        <end position="119"/>
    </location>
</feature>
<dbReference type="GO" id="GO:0050728">
    <property type="term" value="P:negative regulation of inflammatory response"/>
    <property type="evidence" value="ECO:0007669"/>
    <property type="project" value="TreeGrafter"/>
</dbReference>
<keyword evidence="3" id="KW-1185">Reference proteome</keyword>
<dbReference type="GO" id="GO:0010759">
    <property type="term" value="P:positive regulation of macrophage chemotaxis"/>
    <property type="evidence" value="ECO:0007669"/>
    <property type="project" value="TreeGrafter"/>
</dbReference>